<keyword evidence="8" id="KW-0460">Magnesium</keyword>
<dbReference type="CDD" id="cd09080">
    <property type="entry name" value="TDP2"/>
    <property type="match status" value="1"/>
</dbReference>
<evidence type="ECO:0000313" key="13">
    <source>
        <dbReference type="Proteomes" id="UP001175227"/>
    </source>
</evidence>
<accession>A0AA39UEW7</accession>
<keyword evidence="4" id="KW-0540">Nuclease</keyword>
<dbReference type="SUPFAM" id="SSF56219">
    <property type="entry name" value="DNase I-like"/>
    <property type="match status" value="1"/>
</dbReference>
<evidence type="ECO:0000256" key="9">
    <source>
        <dbReference type="ARBA" id="ARBA00023204"/>
    </source>
</evidence>
<keyword evidence="10" id="KW-0539">Nucleus</keyword>
<feature type="domain" description="Endonuclease/exonuclease/phosphatase" evidence="11">
    <location>
        <begin position="54"/>
        <end position="240"/>
    </location>
</feature>
<keyword evidence="9" id="KW-0234">DNA repair</keyword>
<dbReference type="Proteomes" id="UP001175227">
    <property type="component" value="Unassembled WGS sequence"/>
</dbReference>
<organism evidence="12 13">
    <name type="scientific">Armillaria novae-zelandiae</name>
    <dbReference type="NCBI Taxonomy" id="153914"/>
    <lineage>
        <taxon>Eukaryota</taxon>
        <taxon>Fungi</taxon>
        <taxon>Dikarya</taxon>
        <taxon>Basidiomycota</taxon>
        <taxon>Agaricomycotina</taxon>
        <taxon>Agaricomycetes</taxon>
        <taxon>Agaricomycetidae</taxon>
        <taxon>Agaricales</taxon>
        <taxon>Marasmiineae</taxon>
        <taxon>Physalacriaceae</taxon>
        <taxon>Armillaria</taxon>
    </lineage>
</organism>
<evidence type="ECO:0000256" key="2">
    <source>
        <dbReference type="ARBA" id="ARBA00001946"/>
    </source>
</evidence>
<evidence type="ECO:0000256" key="3">
    <source>
        <dbReference type="ARBA" id="ARBA00004322"/>
    </source>
</evidence>
<comment type="subcellular location">
    <subcellularLocation>
        <location evidence="3">Nucleus</location>
        <location evidence="3">PML body</location>
    </subcellularLocation>
</comment>
<dbReference type="GO" id="GO:0003697">
    <property type="term" value="F:single-stranded DNA binding"/>
    <property type="evidence" value="ECO:0007669"/>
    <property type="project" value="TreeGrafter"/>
</dbReference>
<keyword evidence="5" id="KW-0479">Metal-binding</keyword>
<evidence type="ECO:0000313" key="12">
    <source>
        <dbReference type="EMBL" id="KAK0479654.1"/>
    </source>
</evidence>
<sequence length="328" mass="36494">MDTGITKVARALSYCNLASRKWIPIPSPSKNLRSQVGRSQVLHSPKPTPCFSLITWNVDGFGPYRYQRTRGLLECILHESRRPDILFLQEVTRDVRAALLGDSNVRQAFFTTDAEDDKVFGDEDRGYATMTLLSRKRFAPPPSDDVQKEEDEVKGEEKFVVGSVSRVKLPSKFGRDGLCVDISPPSASTFYRLINVHLDSVDNLPNRIRQMEILAKLLRESGCSGGLIAGDFNSVGPGDDELVSKHGLVDAWLALHGDRDPEAPTWSAIRRLEKDHDPRRLDKVALLGFAAEEMEILHPGTLDGLRVGANSKPVDWSDHSGLRCTFTV</sequence>
<dbReference type="GO" id="GO:0004519">
    <property type="term" value="F:endonuclease activity"/>
    <property type="evidence" value="ECO:0007669"/>
    <property type="project" value="UniProtKB-KW"/>
</dbReference>
<comment type="cofactor">
    <cofactor evidence="2">
        <name>Mg(2+)</name>
        <dbReference type="ChEBI" id="CHEBI:18420"/>
    </cofactor>
</comment>
<evidence type="ECO:0000259" key="11">
    <source>
        <dbReference type="Pfam" id="PF03372"/>
    </source>
</evidence>
<keyword evidence="6" id="KW-0227">DNA damage</keyword>
<name>A0AA39UEW7_9AGAR</name>
<dbReference type="AlphaFoldDB" id="A0AA39UEW7"/>
<evidence type="ECO:0000256" key="8">
    <source>
        <dbReference type="ARBA" id="ARBA00022842"/>
    </source>
</evidence>
<keyword evidence="7" id="KW-0378">Hydrolase</keyword>
<dbReference type="PANTHER" id="PTHR15822">
    <property type="entry name" value="TRAF AND TNF RECEPTOR-ASSOCIATED PROTEIN"/>
    <property type="match status" value="1"/>
</dbReference>
<keyword evidence="13" id="KW-1185">Reference proteome</keyword>
<proteinExistence type="predicted"/>
<evidence type="ECO:0000256" key="4">
    <source>
        <dbReference type="ARBA" id="ARBA00022722"/>
    </source>
</evidence>
<dbReference type="GO" id="GO:0005737">
    <property type="term" value="C:cytoplasm"/>
    <property type="evidence" value="ECO:0007669"/>
    <property type="project" value="TreeGrafter"/>
</dbReference>
<evidence type="ECO:0000256" key="6">
    <source>
        <dbReference type="ARBA" id="ARBA00022763"/>
    </source>
</evidence>
<gene>
    <name evidence="12" type="ORF">IW261DRAFT_148880</name>
</gene>
<dbReference type="GO" id="GO:0070260">
    <property type="term" value="F:5'-tyrosyl-DNA phosphodiesterase activity"/>
    <property type="evidence" value="ECO:0007669"/>
    <property type="project" value="TreeGrafter"/>
</dbReference>
<keyword evidence="12" id="KW-0255">Endonuclease</keyword>
<dbReference type="EMBL" id="JAUEPR010000011">
    <property type="protein sequence ID" value="KAK0479654.1"/>
    <property type="molecule type" value="Genomic_DNA"/>
</dbReference>
<comment type="caution">
    <text evidence="12">The sequence shown here is derived from an EMBL/GenBank/DDBJ whole genome shotgun (WGS) entry which is preliminary data.</text>
</comment>
<evidence type="ECO:0000256" key="10">
    <source>
        <dbReference type="ARBA" id="ARBA00023242"/>
    </source>
</evidence>
<dbReference type="Pfam" id="PF03372">
    <property type="entry name" value="Exo_endo_phos"/>
    <property type="match status" value="1"/>
</dbReference>
<evidence type="ECO:0000256" key="5">
    <source>
        <dbReference type="ARBA" id="ARBA00022723"/>
    </source>
</evidence>
<reference evidence="12" key="1">
    <citation type="submission" date="2023-06" db="EMBL/GenBank/DDBJ databases">
        <authorList>
            <consortium name="Lawrence Berkeley National Laboratory"/>
            <person name="Ahrendt S."/>
            <person name="Sahu N."/>
            <person name="Indic B."/>
            <person name="Wong-Bajracharya J."/>
            <person name="Merenyi Z."/>
            <person name="Ke H.-M."/>
            <person name="Monk M."/>
            <person name="Kocsube S."/>
            <person name="Drula E."/>
            <person name="Lipzen A."/>
            <person name="Balint B."/>
            <person name="Henrissat B."/>
            <person name="Andreopoulos B."/>
            <person name="Martin F.M."/>
            <person name="Harder C.B."/>
            <person name="Rigling D."/>
            <person name="Ford K.L."/>
            <person name="Foster G.D."/>
            <person name="Pangilinan J."/>
            <person name="Papanicolaou A."/>
            <person name="Barry K."/>
            <person name="LaButti K."/>
            <person name="Viragh M."/>
            <person name="Koriabine M."/>
            <person name="Yan M."/>
            <person name="Riley R."/>
            <person name="Champramary S."/>
            <person name="Plett K.L."/>
            <person name="Tsai I.J."/>
            <person name="Slot J."/>
            <person name="Sipos G."/>
            <person name="Plett J."/>
            <person name="Nagy L.G."/>
            <person name="Grigoriev I.V."/>
        </authorList>
    </citation>
    <scope>NUCLEOTIDE SEQUENCE</scope>
    <source>
        <strain evidence="12">ICMP 16352</strain>
    </source>
</reference>
<protein>
    <submittedName>
        <fullName evidence="12">Endonuclease/exonuclease/phosphatase</fullName>
    </submittedName>
</protein>
<dbReference type="Gene3D" id="3.60.10.10">
    <property type="entry name" value="Endonuclease/exonuclease/phosphatase"/>
    <property type="match status" value="1"/>
</dbReference>
<dbReference type="GO" id="GO:0006302">
    <property type="term" value="P:double-strand break repair"/>
    <property type="evidence" value="ECO:0007669"/>
    <property type="project" value="TreeGrafter"/>
</dbReference>
<dbReference type="GO" id="GO:0046872">
    <property type="term" value="F:metal ion binding"/>
    <property type="evidence" value="ECO:0007669"/>
    <property type="project" value="UniProtKB-KW"/>
</dbReference>
<dbReference type="PANTHER" id="PTHR15822:SF4">
    <property type="entry name" value="TYROSYL-DNA PHOSPHODIESTERASE 2"/>
    <property type="match status" value="1"/>
</dbReference>
<evidence type="ECO:0000256" key="7">
    <source>
        <dbReference type="ARBA" id="ARBA00022801"/>
    </source>
</evidence>
<evidence type="ECO:0000256" key="1">
    <source>
        <dbReference type="ARBA" id="ARBA00001936"/>
    </source>
</evidence>
<comment type="cofactor">
    <cofactor evidence="1">
        <name>Mn(2+)</name>
        <dbReference type="ChEBI" id="CHEBI:29035"/>
    </cofactor>
</comment>
<dbReference type="InterPro" id="IPR036691">
    <property type="entry name" value="Endo/exonu/phosph_ase_sf"/>
</dbReference>
<dbReference type="InterPro" id="IPR051547">
    <property type="entry name" value="TDP2-like"/>
</dbReference>
<dbReference type="InterPro" id="IPR005135">
    <property type="entry name" value="Endo/exonuclease/phosphatase"/>
</dbReference>